<evidence type="ECO:0000313" key="3">
    <source>
        <dbReference type="Proteomes" id="UP000807769"/>
    </source>
</evidence>
<evidence type="ECO:0000313" key="2">
    <source>
        <dbReference type="EMBL" id="KAG1810685.1"/>
    </source>
</evidence>
<dbReference type="RefSeq" id="XP_041189581.1">
    <property type="nucleotide sequence ID" value="XM_041338579.1"/>
</dbReference>
<accession>A0A9P7JAB5</accession>
<protein>
    <recommendedName>
        <fullName evidence="1">CxC2-like cysteine cluster KDZ transposase-associated domain-containing protein</fullName>
    </recommendedName>
</protein>
<name>A0A9P7JAB5_9AGAM</name>
<sequence>MLYQTCQGLPGCPNEAVICCRDCEGLQLYCQGCTVVQHIAMPLHVMECISLHNLGLCVQLGHPPGVMCCNPAPAFDNDFIVLEINGIHSVTLNFCNCTTVQTHNIQLLRAHWYPSTTTNPWTAATFCLLDHFQMYTFESKGSAFEYYQLLSCLTDNTGTHQPKDHYELFLRMSCQHPHLTSLLRAGHSHDPSGILSTKEGELTILCPACPQPGRNLLQGWENAPPNVKWLYGLFLAIDANFWLCHRNKSSNQAGPGLSNGWSYFEVLDASSGQLQEKSSCAGHNAVNLADTKNTCGMAATGVGAIVCACHNLTCPSAVGDLQKGERYVNMDYLFFLTLQHASDVHVLTVSYDIACQWSKHLWTQMSWYPSRIHLQPNNKVFTSIVLKFHLLAHILSCQTTYSLNLIKGMARTDGKAIEQGWSNINPIAMSTQEMDWNWHKVCNLGPFFLWTLKEVIPERDQHIFDLRDFEEAIPPVSLVAWQVMITEWEQDQSKPNPFKLEASVAMQASIRLELSQLKGQQLSHGVNTSLHPDISPSVLVAIQMLYMPCIAHLRSNTPDMPNLPEEPVHCIKLWMPSAVVNMGMTCDINLYNIEWKLRCAQAYDALQELHKHLSQAVINTVQLKIDAAATKYCTAWAALDSLSVKFPKLNDDNIRGMTEAQAGGEVPVSWIWKQHHGAGEEELSTAMRVEWCKACTCADRWAEEVDLLQEEMQRVLAYFDWQGRWVDFAVQENEALIAYTSWQANI</sequence>
<keyword evidence="3" id="KW-1185">Reference proteome</keyword>
<dbReference type="Pfam" id="PF18758">
    <property type="entry name" value="KDZ"/>
    <property type="match status" value="1"/>
</dbReference>
<proteinExistence type="predicted"/>
<dbReference type="AlphaFoldDB" id="A0A9P7JAB5"/>
<dbReference type="EMBL" id="JABBWG010000032">
    <property type="protein sequence ID" value="KAG1810685.1"/>
    <property type="molecule type" value="Genomic_DNA"/>
</dbReference>
<dbReference type="Proteomes" id="UP000807769">
    <property type="component" value="Unassembled WGS sequence"/>
</dbReference>
<reference evidence="2" key="1">
    <citation type="journal article" date="2020" name="New Phytol.">
        <title>Comparative genomics reveals dynamic genome evolution in host specialist ectomycorrhizal fungi.</title>
        <authorList>
            <person name="Lofgren L.A."/>
            <person name="Nguyen N.H."/>
            <person name="Vilgalys R."/>
            <person name="Ruytinx J."/>
            <person name="Liao H.L."/>
            <person name="Branco S."/>
            <person name="Kuo A."/>
            <person name="LaButti K."/>
            <person name="Lipzen A."/>
            <person name="Andreopoulos W."/>
            <person name="Pangilinan J."/>
            <person name="Riley R."/>
            <person name="Hundley H."/>
            <person name="Na H."/>
            <person name="Barry K."/>
            <person name="Grigoriev I.V."/>
            <person name="Stajich J.E."/>
            <person name="Kennedy P.G."/>
        </authorList>
    </citation>
    <scope>NUCLEOTIDE SEQUENCE</scope>
    <source>
        <strain evidence="2">MN1</strain>
    </source>
</reference>
<evidence type="ECO:0000259" key="1">
    <source>
        <dbReference type="Pfam" id="PF18803"/>
    </source>
</evidence>
<organism evidence="2 3">
    <name type="scientific">Suillus subaureus</name>
    <dbReference type="NCBI Taxonomy" id="48587"/>
    <lineage>
        <taxon>Eukaryota</taxon>
        <taxon>Fungi</taxon>
        <taxon>Dikarya</taxon>
        <taxon>Basidiomycota</taxon>
        <taxon>Agaricomycotina</taxon>
        <taxon>Agaricomycetes</taxon>
        <taxon>Agaricomycetidae</taxon>
        <taxon>Boletales</taxon>
        <taxon>Suillineae</taxon>
        <taxon>Suillaceae</taxon>
        <taxon>Suillus</taxon>
    </lineage>
</organism>
<gene>
    <name evidence="2" type="ORF">BJ212DRAFT_1448694</name>
</gene>
<dbReference type="Pfam" id="PF18803">
    <property type="entry name" value="CxC2"/>
    <property type="match status" value="1"/>
</dbReference>
<comment type="caution">
    <text evidence="2">The sequence shown here is derived from an EMBL/GenBank/DDBJ whole genome shotgun (WGS) entry which is preliminary data.</text>
</comment>
<dbReference type="GeneID" id="64632595"/>
<feature type="domain" description="CxC2-like cysteine cluster KDZ transposase-associated" evidence="1">
    <location>
        <begin position="51"/>
        <end position="158"/>
    </location>
</feature>
<dbReference type="InterPro" id="IPR040521">
    <property type="entry name" value="KDZ"/>
</dbReference>
<dbReference type="InterPro" id="IPR041457">
    <property type="entry name" value="CxC2_KDZ-assoc"/>
</dbReference>
<dbReference type="OrthoDB" id="3235114at2759"/>